<reference evidence="8 12" key="3">
    <citation type="submission" date="2018-10" db="EMBL/GenBank/DDBJ databases">
        <title>Cultivation of a novel Methanohalophilus strain from Kebrit Deep of the Red Sea and a genomic comparison of members of the genus Methanohalophilus.</title>
        <authorList>
            <person name="Guan Y."/>
            <person name="Ngugi D.K."/>
            <person name="Stingl U."/>
        </authorList>
    </citation>
    <scope>NUCLEOTIDE SEQUENCE [LARGE SCALE GENOMIC DNA]</scope>
    <source>
        <strain evidence="8 12">DSM 3094</strain>
    </source>
</reference>
<evidence type="ECO:0000256" key="5">
    <source>
        <dbReference type="SAM" id="MobiDB-lite"/>
    </source>
</evidence>
<keyword evidence="10" id="KW-1185">Reference proteome</keyword>
<dbReference type="SMART" id="SM00116">
    <property type="entry name" value="CBS"/>
    <property type="match status" value="4"/>
</dbReference>
<evidence type="ECO:0000313" key="9">
    <source>
        <dbReference type="EMBL" id="SDW17329.1"/>
    </source>
</evidence>
<sequence length="322" mass="35391">MSSRQKNTGNPGGTDISKDPKAYSMESTMDRGNVNFKAHIAQHEGSMLAVATKDVISANPTTPIIDIIKKMSKMHFKHMPIVNAGTSKLEGIITSVDIMDLLGGGKRSLFVEKKFKGNLLSAINAQVRYIMEHDVHSLRKDAHIEKAFELMIDKHIGCIPVVDNDGHLEAICTERDFLTFIEGVLTGKKAEKWQTRNVKTADAATSIWDVARTMVENEFKRVPIVRDNILVGVVTSSDILSYLGTGEAFEKLTTGNIHEAFDSPISSLLHNELIWTIPDADLGEAAEIMLEKGIGCLPVIKDGNLEGILTERDILLALADKQ</sequence>
<feature type="region of interest" description="Disordered" evidence="5">
    <location>
        <begin position="1"/>
        <end position="21"/>
    </location>
</feature>
<dbReference type="Gene3D" id="3.10.580.10">
    <property type="entry name" value="CBS-domain"/>
    <property type="match status" value="2"/>
</dbReference>
<feature type="domain" description="CBS" evidence="6">
    <location>
        <begin position="269"/>
        <end position="322"/>
    </location>
</feature>
<evidence type="ECO:0000313" key="12">
    <source>
        <dbReference type="Proteomes" id="UP000267921"/>
    </source>
</evidence>
<evidence type="ECO:0000313" key="7">
    <source>
        <dbReference type="EMBL" id="APH38623.1"/>
    </source>
</evidence>
<dbReference type="SUPFAM" id="SSF54631">
    <property type="entry name" value="CBS-domain pair"/>
    <property type="match status" value="3"/>
</dbReference>
<reference evidence="9 11" key="2">
    <citation type="submission" date="2016-10" db="EMBL/GenBank/DDBJ databases">
        <authorList>
            <person name="de Groot N.N."/>
        </authorList>
    </citation>
    <scope>NUCLEOTIDE SEQUENCE [LARGE SCALE GENOMIC DNA]</scope>
    <source>
        <strain evidence="9 11">Z-7982</strain>
    </source>
</reference>
<dbReference type="STRING" id="2177.BHR79_03385"/>
<evidence type="ECO:0000256" key="1">
    <source>
        <dbReference type="ARBA" id="ARBA00022605"/>
    </source>
</evidence>
<organism evidence="7 10">
    <name type="scientific">Methanohalophilus halophilus</name>
    <dbReference type="NCBI Taxonomy" id="2177"/>
    <lineage>
        <taxon>Archaea</taxon>
        <taxon>Methanobacteriati</taxon>
        <taxon>Methanobacteriota</taxon>
        <taxon>Stenosarchaea group</taxon>
        <taxon>Methanomicrobia</taxon>
        <taxon>Methanosarcinales</taxon>
        <taxon>Methanosarcinaceae</taxon>
        <taxon>Methanohalophilus</taxon>
    </lineage>
</organism>
<dbReference type="InterPro" id="IPR051257">
    <property type="entry name" value="Diverse_CBS-Domain"/>
</dbReference>
<dbReference type="CDD" id="cd17779">
    <property type="entry name" value="CBS_archAMPK_gamma-repeat1"/>
    <property type="match status" value="1"/>
</dbReference>
<dbReference type="CDD" id="cd04631">
    <property type="entry name" value="CBS_archAMPK_gamma-repeat2"/>
    <property type="match status" value="1"/>
</dbReference>
<evidence type="ECO:0000259" key="6">
    <source>
        <dbReference type="PROSITE" id="PS51371"/>
    </source>
</evidence>
<dbReference type="InterPro" id="IPR046342">
    <property type="entry name" value="CBS_dom_sf"/>
</dbReference>
<dbReference type="Pfam" id="PF00571">
    <property type="entry name" value="CBS"/>
    <property type="match status" value="4"/>
</dbReference>
<keyword evidence="2 4" id="KW-0129">CBS domain</keyword>
<dbReference type="OrthoDB" id="43333at2157"/>
<evidence type="ECO:0000256" key="2">
    <source>
        <dbReference type="ARBA" id="ARBA00023122"/>
    </source>
</evidence>
<evidence type="ECO:0000313" key="8">
    <source>
        <dbReference type="EMBL" id="RNI08488.1"/>
    </source>
</evidence>
<dbReference type="EMBL" id="FNMU01000001">
    <property type="protein sequence ID" value="SDW17329.1"/>
    <property type="molecule type" value="Genomic_DNA"/>
</dbReference>
<dbReference type="GO" id="GO:0009086">
    <property type="term" value="P:methionine biosynthetic process"/>
    <property type="evidence" value="ECO:0007669"/>
    <property type="project" value="UniProtKB-KW"/>
</dbReference>
<dbReference type="Proteomes" id="UP000186879">
    <property type="component" value="Chromosome"/>
</dbReference>
<name>A0A1L3Q1A0_9EURY</name>
<evidence type="ECO:0000313" key="11">
    <source>
        <dbReference type="Proteomes" id="UP000198669"/>
    </source>
</evidence>
<evidence type="ECO:0000256" key="4">
    <source>
        <dbReference type="PROSITE-ProRule" id="PRU00703"/>
    </source>
</evidence>
<dbReference type="KEGG" id="mhaz:BHR79_03385"/>
<dbReference type="Proteomes" id="UP000267921">
    <property type="component" value="Unassembled WGS sequence"/>
</dbReference>
<accession>A0A1L3Q1A0</accession>
<keyword evidence="3" id="KW-0486">Methionine biosynthesis</keyword>
<feature type="domain" description="CBS" evidence="6">
    <location>
        <begin position="131"/>
        <end position="191"/>
    </location>
</feature>
<dbReference type="EMBL" id="RJJG01000005">
    <property type="protein sequence ID" value="RNI08488.1"/>
    <property type="molecule type" value="Genomic_DNA"/>
</dbReference>
<dbReference type="PANTHER" id="PTHR43080:SF2">
    <property type="entry name" value="CBS DOMAIN-CONTAINING PROTEIN"/>
    <property type="match status" value="1"/>
</dbReference>
<gene>
    <name evidence="7" type="ORF">BHR79_03385</name>
    <name evidence="8" type="ORF">EFE40_07475</name>
    <name evidence="9" type="ORF">SAMN04515625_0511</name>
</gene>
<reference evidence="7 10" key="1">
    <citation type="submission" date="2016-10" db="EMBL/GenBank/DDBJ databases">
        <title>Methanohalophilus halophilus.</title>
        <authorList>
            <person name="L'haridon S."/>
        </authorList>
    </citation>
    <scope>NUCLEOTIDE SEQUENCE [LARGE SCALE GENOMIC DNA]</scope>
    <source>
        <strain evidence="7 10">Z-7982</strain>
    </source>
</reference>
<proteinExistence type="predicted"/>
<protein>
    <submittedName>
        <fullName evidence="7">CBS domain-containing protein</fullName>
    </submittedName>
</protein>
<evidence type="ECO:0000256" key="3">
    <source>
        <dbReference type="ARBA" id="ARBA00023167"/>
    </source>
</evidence>
<keyword evidence="1" id="KW-0028">Amino-acid biosynthesis</keyword>
<dbReference type="InterPro" id="IPR000644">
    <property type="entry name" value="CBS_dom"/>
</dbReference>
<feature type="domain" description="CBS" evidence="6">
    <location>
        <begin position="51"/>
        <end position="109"/>
    </location>
</feature>
<dbReference type="PROSITE" id="PS51371">
    <property type="entry name" value="CBS"/>
    <property type="match status" value="4"/>
</dbReference>
<feature type="domain" description="CBS" evidence="6">
    <location>
        <begin position="194"/>
        <end position="249"/>
    </location>
</feature>
<dbReference type="AlphaFoldDB" id="A0A1L3Q1A0"/>
<dbReference type="Proteomes" id="UP000198669">
    <property type="component" value="Unassembled WGS sequence"/>
</dbReference>
<dbReference type="PANTHER" id="PTHR43080">
    <property type="entry name" value="CBS DOMAIN-CONTAINING PROTEIN CBSX3, MITOCHONDRIAL"/>
    <property type="match status" value="1"/>
</dbReference>
<dbReference type="EMBL" id="CP017921">
    <property type="protein sequence ID" value="APH38623.1"/>
    <property type="molecule type" value="Genomic_DNA"/>
</dbReference>
<evidence type="ECO:0000313" key="10">
    <source>
        <dbReference type="Proteomes" id="UP000186879"/>
    </source>
</evidence>